<feature type="repeat" description="PPR" evidence="2">
    <location>
        <begin position="291"/>
        <end position="325"/>
    </location>
</feature>
<evidence type="ECO:0000256" key="1">
    <source>
        <dbReference type="ARBA" id="ARBA00022737"/>
    </source>
</evidence>
<dbReference type="PROSITE" id="PS51375">
    <property type="entry name" value="PPR"/>
    <property type="match status" value="4"/>
</dbReference>
<dbReference type="PANTHER" id="PTHR47926:SF422">
    <property type="entry name" value="PENTACOTRIPEPTIDE-REPEAT REGION OF PRORP DOMAIN-CONTAINING PROTEIN"/>
    <property type="match status" value="1"/>
</dbReference>
<keyword evidence="4" id="KW-1185">Reference proteome</keyword>
<feature type="repeat" description="PPR" evidence="2">
    <location>
        <begin position="393"/>
        <end position="427"/>
    </location>
</feature>
<dbReference type="Pfam" id="PF13041">
    <property type="entry name" value="PPR_2"/>
    <property type="match status" value="4"/>
</dbReference>
<dbReference type="FunFam" id="1.25.40.10:FF:000436">
    <property type="entry name" value="Pentatricopeptide repeat-containing protein At5g39350 family"/>
    <property type="match status" value="1"/>
</dbReference>
<dbReference type="Pfam" id="PF01535">
    <property type="entry name" value="PPR"/>
    <property type="match status" value="1"/>
</dbReference>
<evidence type="ECO:0000256" key="2">
    <source>
        <dbReference type="PROSITE-ProRule" id="PRU00708"/>
    </source>
</evidence>
<feature type="repeat" description="PPR" evidence="2">
    <location>
        <begin position="494"/>
        <end position="528"/>
    </location>
</feature>
<dbReference type="Gene3D" id="1.25.40.10">
    <property type="entry name" value="Tetratricopeptide repeat domain"/>
    <property type="match status" value="6"/>
</dbReference>
<accession>A0AAQ3JST2</accession>
<sequence>MRYLYFEPRRFAATNKAWSSPIHHRVVPLLQSCSTKRQLAQVHAHMLRTRLAEDTFAVSRIIALLASPSALFDMAYARRVFDQIPHPNIFIWNTMIRGYTNDQAPGDALATLKLLLHRAGFAPDSHTFSAVTRACAQLGRLRTGSALHGMATKCGFDMDMFVMSGFISFYNCCGQVDVARQIFDKMPQRDVVSWTSMISGYLQQNRLDEGFRLFGEMRKAGVEPNKITFMSLLSACGQSQALDKGCWLHSQITEYGWENDLDVGNSVVSMYAKCGSTTSAIDAFKNMPATNTATWNALIAGFVHSEHYKEALNMYQEMKSSDARPDEITTAAALSACAQLGDLQQGKLLHAFVEEDNMAVCDTFLGNALMNMYAKCGDLARAEAIFHELPARDVFSWTAMISGYVQGNRCKEALSLFEVMKQSNVKPNEVTLVSLLSACSQLGALDQGRRVHAYIKENEVTEDICLQNALVDMYAKCGCTDVAMQIFDGMPSKDTHTWNAMIGGLAANGHGSEAMSLFNQMRELGGAKPDSVTFMVVLCACSRSGMVKEGLACFDLMSGLYGIVPGVEHYGCLVDLLSRAGFIEEALDLIKKMPAAPNYLIWGCLLAACRIHGKIELAEKIVQNIVELKPDDEGAHVLISNLYAEACRWEEVGQVRALMGREGITKSPGCSSIELGGVAQEFFC</sequence>
<dbReference type="EMBL" id="CP136890">
    <property type="protein sequence ID" value="WOK95793.1"/>
    <property type="molecule type" value="Genomic_DNA"/>
</dbReference>
<dbReference type="FunFam" id="1.25.40.10:FF:000470">
    <property type="entry name" value="Pentatricopeptide repeat-containing protein At5g66520"/>
    <property type="match status" value="1"/>
</dbReference>
<feature type="repeat" description="PPR" evidence="2">
    <location>
        <begin position="190"/>
        <end position="224"/>
    </location>
</feature>
<dbReference type="Proteomes" id="UP001327560">
    <property type="component" value="Chromosome 1"/>
</dbReference>
<proteinExistence type="predicted"/>
<dbReference type="FunFam" id="1.25.40.10:FF:000184">
    <property type="entry name" value="Pentatricopeptide repeat-containing protein, chloroplastic"/>
    <property type="match status" value="1"/>
</dbReference>
<dbReference type="GO" id="GO:0003723">
    <property type="term" value="F:RNA binding"/>
    <property type="evidence" value="ECO:0007669"/>
    <property type="project" value="InterPro"/>
</dbReference>
<dbReference type="PANTHER" id="PTHR47926">
    <property type="entry name" value="PENTATRICOPEPTIDE REPEAT-CONTAINING PROTEIN"/>
    <property type="match status" value="1"/>
</dbReference>
<evidence type="ECO:0000313" key="3">
    <source>
        <dbReference type="EMBL" id="WOK95793.1"/>
    </source>
</evidence>
<dbReference type="InterPro" id="IPR046848">
    <property type="entry name" value="E_motif"/>
</dbReference>
<gene>
    <name evidence="3" type="ORF">Cni_G04500</name>
</gene>
<name>A0AAQ3JST2_9LILI</name>
<dbReference type="NCBIfam" id="TIGR00756">
    <property type="entry name" value="PPR"/>
    <property type="match status" value="5"/>
</dbReference>
<dbReference type="InterPro" id="IPR011990">
    <property type="entry name" value="TPR-like_helical_dom_sf"/>
</dbReference>
<dbReference type="InterPro" id="IPR002885">
    <property type="entry name" value="PPR_rpt"/>
</dbReference>
<dbReference type="AlphaFoldDB" id="A0AAQ3JST2"/>
<protein>
    <submittedName>
        <fullName evidence="3">Pentatricopeptide repeat-containing protein</fullName>
    </submittedName>
</protein>
<dbReference type="SUPFAM" id="SSF48452">
    <property type="entry name" value="TPR-like"/>
    <property type="match status" value="1"/>
</dbReference>
<reference evidence="3 4" key="1">
    <citation type="submission" date="2023-10" db="EMBL/GenBank/DDBJ databases">
        <title>Chromosome-scale genome assembly provides insights into flower coloration mechanisms of Canna indica.</title>
        <authorList>
            <person name="Li C."/>
        </authorList>
    </citation>
    <scope>NUCLEOTIDE SEQUENCE [LARGE SCALE GENOMIC DNA]</scope>
    <source>
        <tissue evidence="3">Flower</tissue>
    </source>
</reference>
<keyword evidence="1" id="KW-0677">Repeat</keyword>
<evidence type="ECO:0000313" key="4">
    <source>
        <dbReference type="Proteomes" id="UP001327560"/>
    </source>
</evidence>
<dbReference type="InterPro" id="IPR046960">
    <property type="entry name" value="PPR_At4g14850-like_plant"/>
</dbReference>
<dbReference type="Pfam" id="PF20431">
    <property type="entry name" value="E_motif"/>
    <property type="match status" value="1"/>
</dbReference>
<dbReference type="GO" id="GO:0009451">
    <property type="term" value="P:RNA modification"/>
    <property type="evidence" value="ECO:0007669"/>
    <property type="project" value="InterPro"/>
</dbReference>
<organism evidence="3 4">
    <name type="scientific">Canna indica</name>
    <name type="common">Indian-shot</name>
    <dbReference type="NCBI Taxonomy" id="4628"/>
    <lineage>
        <taxon>Eukaryota</taxon>
        <taxon>Viridiplantae</taxon>
        <taxon>Streptophyta</taxon>
        <taxon>Embryophyta</taxon>
        <taxon>Tracheophyta</taxon>
        <taxon>Spermatophyta</taxon>
        <taxon>Magnoliopsida</taxon>
        <taxon>Liliopsida</taxon>
        <taxon>Zingiberales</taxon>
        <taxon>Cannaceae</taxon>
        <taxon>Canna</taxon>
    </lineage>
</organism>
<dbReference type="FunFam" id="1.25.40.10:FF:000073">
    <property type="entry name" value="Pentatricopeptide repeat-containing protein chloroplastic"/>
    <property type="match status" value="1"/>
</dbReference>